<comment type="catalytic activity">
    <reaction evidence="10 11">
        <text>DNA(n) + a 2'-deoxyribonucleoside 5'-triphosphate = DNA(n+1) + diphosphate</text>
        <dbReference type="Rhea" id="RHEA:22508"/>
        <dbReference type="Rhea" id="RHEA-COMP:17339"/>
        <dbReference type="Rhea" id="RHEA-COMP:17340"/>
        <dbReference type="ChEBI" id="CHEBI:33019"/>
        <dbReference type="ChEBI" id="CHEBI:61560"/>
        <dbReference type="ChEBI" id="CHEBI:173112"/>
        <dbReference type="EC" id="2.7.7.7"/>
    </reaction>
</comment>
<dbReference type="NCBIfam" id="NF004046">
    <property type="entry name" value="PRK05563.1"/>
    <property type="match status" value="1"/>
</dbReference>
<dbReference type="PRINTS" id="PR00300">
    <property type="entry name" value="CLPPROTEASEA"/>
</dbReference>
<dbReference type="Pfam" id="PF12170">
    <property type="entry name" value="DNA_pol3_tau_5"/>
    <property type="match status" value="1"/>
</dbReference>
<dbReference type="Gene3D" id="1.20.272.10">
    <property type="match status" value="1"/>
</dbReference>
<dbReference type="KEGG" id="nik:F5I99_12825"/>
<dbReference type="InterPro" id="IPR021029">
    <property type="entry name" value="DNA_pol_III_tau_dom-5"/>
</dbReference>
<evidence type="ECO:0000256" key="9">
    <source>
        <dbReference type="ARBA" id="ARBA00022932"/>
    </source>
</evidence>
<evidence type="ECO:0000256" key="6">
    <source>
        <dbReference type="ARBA" id="ARBA00022741"/>
    </source>
</evidence>
<keyword evidence="5" id="KW-0479">Metal-binding</keyword>
<keyword evidence="4 11" id="KW-0235">DNA replication</keyword>
<dbReference type="Gene3D" id="3.30.300.150">
    <property type="entry name" value="DNA polymerase III, tau subunit, domain V"/>
    <property type="match status" value="1"/>
</dbReference>
<evidence type="ECO:0000256" key="11">
    <source>
        <dbReference type="RuleBase" id="RU364063"/>
    </source>
</evidence>
<dbReference type="InterPro" id="IPR001270">
    <property type="entry name" value="ClpA/B"/>
</dbReference>
<feature type="compositionally biased region" description="Polar residues" evidence="12">
    <location>
        <begin position="384"/>
        <end position="404"/>
    </location>
</feature>
<sequence length="623" mass="68542">MSYQVLARKWRPRKFSEMAGQEHVLRALVNALDNDRLHHAYLFTGTRGVGKTSIARLFAKALNCEEGVSSTPCGVCTACREIAEGRFVDLIEVDAASRTKVEDTRELLENVQYAPSHGRYKVYLIDEVHMLSSSSFNALLKTLEEPPPHVKFLLATTDPQKLPVTVLSRCLQFNLKNLSPQRIVEHLHYVLTEEQLSFDEPALWLLARSADGSMRDALSLTDQAIAFGSGMVSEADVRTMLGTIDQRLVYQIMIALAQHDARGVMDAVQALSEFSPDYSSVLADLVSLLHRVALAQLLPDAIDNSLGDQQQVMELAALLRAEDIQLYYQIALMGRKDLPYAPDLREGLEMVLLRMLAFRPASLQVSTPAAEKPTTVTERPAGIDSTSNSPVETAATVTARSNQAEVVPPWDEAPPWTDDEVPSPVKKPEAAETPAAQYAEPAPEAAELVPPVVTPSLSSREMSAVSPEVVVDTPLVVPSAVVDEASEAVVPVSLTELTLTDWVRVAPLLALTGMTASICRNLSLESVDAETLSFHYPPEQGALLNSIQKERIQEALQVYFNASLEIRFVQAEQTHETPAQYSNRKKAERQAEAVISMQKDPMVQRIIEQFSAELDTASVRPID</sequence>
<feature type="domain" description="AAA+ ATPase" evidence="13">
    <location>
        <begin position="37"/>
        <end position="178"/>
    </location>
</feature>
<dbReference type="InterPro" id="IPR045085">
    <property type="entry name" value="HLD_clamp_pol_III_gamma_tau"/>
</dbReference>
<dbReference type="Gene3D" id="3.40.50.300">
    <property type="entry name" value="P-loop containing nucleotide triphosphate hydrolases"/>
    <property type="match status" value="1"/>
</dbReference>
<evidence type="ECO:0000256" key="7">
    <source>
        <dbReference type="ARBA" id="ARBA00022833"/>
    </source>
</evidence>
<evidence type="ECO:0000259" key="13">
    <source>
        <dbReference type="SMART" id="SM00382"/>
    </source>
</evidence>
<dbReference type="InterPro" id="IPR008921">
    <property type="entry name" value="DNA_pol3_clamp-load_cplx_C"/>
</dbReference>
<comment type="similarity">
    <text evidence="1 11">Belongs to the DnaX/STICHEL family.</text>
</comment>
<dbReference type="GO" id="GO:0003677">
    <property type="term" value="F:DNA binding"/>
    <property type="evidence" value="ECO:0007669"/>
    <property type="project" value="InterPro"/>
</dbReference>
<keyword evidence="8 11" id="KW-0067">ATP-binding</keyword>
<dbReference type="InterPro" id="IPR038249">
    <property type="entry name" value="PolIII_tau_V_sf"/>
</dbReference>
<dbReference type="AlphaFoldDB" id="A0A5J6LG34"/>
<evidence type="ECO:0000256" key="5">
    <source>
        <dbReference type="ARBA" id="ARBA00022723"/>
    </source>
</evidence>
<organism evidence="14 15">
    <name type="scientific">Nitrincola iocasae</name>
    <dbReference type="NCBI Taxonomy" id="2614693"/>
    <lineage>
        <taxon>Bacteria</taxon>
        <taxon>Pseudomonadati</taxon>
        <taxon>Pseudomonadota</taxon>
        <taxon>Gammaproteobacteria</taxon>
        <taxon>Oceanospirillales</taxon>
        <taxon>Oceanospirillaceae</taxon>
        <taxon>Nitrincola</taxon>
    </lineage>
</organism>
<dbReference type="InterPro" id="IPR012763">
    <property type="entry name" value="DNA_pol_III_sug/sutau_N"/>
</dbReference>
<comment type="function">
    <text evidence="11">DNA polymerase III is a complex, multichain enzyme responsible for most of the replicative synthesis in bacteria. This DNA polymerase also exhibits 3' to 5' exonuclease activity.</text>
</comment>
<dbReference type="FunFam" id="3.40.50.300:FF:000014">
    <property type="entry name" value="DNA polymerase III subunit gamma/tau"/>
    <property type="match status" value="1"/>
</dbReference>
<dbReference type="GO" id="GO:0003887">
    <property type="term" value="F:DNA-directed DNA polymerase activity"/>
    <property type="evidence" value="ECO:0007669"/>
    <property type="project" value="UniProtKB-KW"/>
</dbReference>
<dbReference type="InterPro" id="IPR050238">
    <property type="entry name" value="DNA_Rep/Repair_Clamp_Loader"/>
</dbReference>
<evidence type="ECO:0000256" key="10">
    <source>
        <dbReference type="ARBA" id="ARBA00049244"/>
    </source>
</evidence>
<dbReference type="CDD" id="cd00009">
    <property type="entry name" value="AAA"/>
    <property type="match status" value="1"/>
</dbReference>
<feature type="compositionally biased region" description="Low complexity" evidence="12">
    <location>
        <begin position="431"/>
        <end position="443"/>
    </location>
</feature>
<keyword evidence="9 11" id="KW-0239">DNA-directed DNA polymerase</keyword>
<keyword evidence="3 11" id="KW-0548">Nucleotidyltransferase</keyword>
<reference evidence="14 15" key="1">
    <citation type="submission" date="2019-09" db="EMBL/GenBank/DDBJ databases">
        <title>Nitrincola iocasae sp. nov., a bacterium isolated from the sediment collected at a cold seep field in South China Sea.</title>
        <authorList>
            <person name="Zhang H."/>
            <person name="Wang H."/>
            <person name="Li C."/>
        </authorList>
    </citation>
    <scope>NUCLEOTIDE SEQUENCE [LARGE SCALE GENOMIC DNA]</scope>
    <source>
        <strain evidence="14 15">KXZD1103</strain>
    </source>
</reference>
<dbReference type="InterPro" id="IPR022754">
    <property type="entry name" value="DNA_pol_III_gamma-3"/>
</dbReference>
<evidence type="ECO:0000313" key="15">
    <source>
        <dbReference type="Proteomes" id="UP000325606"/>
    </source>
</evidence>
<evidence type="ECO:0000256" key="8">
    <source>
        <dbReference type="ARBA" id="ARBA00022840"/>
    </source>
</evidence>
<keyword evidence="6 11" id="KW-0547">Nucleotide-binding</keyword>
<dbReference type="CDD" id="cd18137">
    <property type="entry name" value="HLD_clamp_pol_III_gamma_tau"/>
    <property type="match status" value="1"/>
</dbReference>
<dbReference type="Pfam" id="PF22608">
    <property type="entry name" value="DNAX_ATPase_lid"/>
    <property type="match status" value="1"/>
</dbReference>
<dbReference type="PANTHER" id="PTHR11669:SF0">
    <property type="entry name" value="PROTEIN STICHEL-LIKE 2"/>
    <property type="match status" value="1"/>
</dbReference>
<dbReference type="EC" id="2.7.7.7" evidence="11"/>
<dbReference type="Pfam" id="PF12169">
    <property type="entry name" value="DNA_pol3_gamma3"/>
    <property type="match status" value="1"/>
</dbReference>
<evidence type="ECO:0000256" key="12">
    <source>
        <dbReference type="SAM" id="MobiDB-lite"/>
    </source>
</evidence>
<protein>
    <recommendedName>
        <fullName evidence="11">DNA polymerase III subunit gamma/tau</fullName>
        <ecNumber evidence="11">2.7.7.7</ecNumber>
    </recommendedName>
</protein>
<evidence type="ECO:0000313" key="14">
    <source>
        <dbReference type="EMBL" id="QEW07312.1"/>
    </source>
</evidence>
<dbReference type="GO" id="GO:0006261">
    <property type="term" value="P:DNA-templated DNA replication"/>
    <property type="evidence" value="ECO:0007669"/>
    <property type="project" value="TreeGrafter"/>
</dbReference>
<dbReference type="NCBIfam" id="TIGR02397">
    <property type="entry name" value="dnaX_nterm"/>
    <property type="match status" value="1"/>
</dbReference>
<name>A0A5J6LG34_9GAMM</name>
<dbReference type="Gene3D" id="1.10.8.60">
    <property type="match status" value="1"/>
</dbReference>
<dbReference type="SUPFAM" id="SSF52540">
    <property type="entry name" value="P-loop containing nucleoside triphosphate hydrolases"/>
    <property type="match status" value="1"/>
</dbReference>
<dbReference type="PANTHER" id="PTHR11669">
    <property type="entry name" value="REPLICATION FACTOR C / DNA POLYMERASE III GAMMA-TAU SUBUNIT"/>
    <property type="match status" value="1"/>
</dbReference>
<dbReference type="NCBIfam" id="NF005942">
    <property type="entry name" value="PRK07994.1"/>
    <property type="match status" value="1"/>
</dbReference>
<comment type="subunit">
    <text evidence="11">DNA polymerase III contains a core (composed of alpha, epsilon and theta chains) that associates with a tau subunit. This core dimerizes to form the POLIII' complex. PolIII' associates with the gamma complex (composed of gamma, delta, delta', psi and chi chains) and with the beta chain to form the complete DNA polymerase III complex.</text>
</comment>
<dbReference type="Pfam" id="PF13177">
    <property type="entry name" value="DNA_pol3_delta2"/>
    <property type="match status" value="1"/>
</dbReference>
<dbReference type="Proteomes" id="UP000325606">
    <property type="component" value="Chromosome"/>
</dbReference>
<dbReference type="FunFam" id="1.10.8.60:FF:000013">
    <property type="entry name" value="DNA polymerase III subunit gamma/tau"/>
    <property type="match status" value="1"/>
</dbReference>
<accession>A0A5J6LG34</accession>
<dbReference type="SMART" id="SM00382">
    <property type="entry name" value="AAA"/>
    <property type="match status" value="1"/>
</dbReference>
<gene>
    <name evidence="11" type="primary">dnaX</name>
    <name evidence="14" type="ORF">F5I99_12825</name>
</gene>
<evidence type="ECO:0000256" key="4">
    <source>
        <dbReference type="ARBA" id="ARBA00022705"/>
    </source>
</evidence>
<dbReference type="InterPro" id="IPR027417">
    <property type="entry name" value="P-loop_NTPase"/>
</dbReference>
<evidence type="ECO:0000256" key="2">
    <source>
        <dbReference type="ARBA" id="ARBA00022679"/>
    </source>
</evidence>
<keyword evidence="2 11" id="KW-0808">Transferase</keyword>
<evidence type="ECO:0000256" key="3">
    <source>
        <dbReference type="ARBA" id="ARBA00022695"/>
    </source>
</evidence>
<evidence type="ECO:0000256" key="1">
    <source>
        <dbReference type="ARBA" id="ARBA00006360"/>
    </source>
</evidence>
<dbReference type="GO" id="GO:0005524">
    <property type="term" value="F:ATP binding"/>
    <property type="evidence" value="ECO:0007669"/>
    <property type="project" value="UniProtKB-KW"/>
</dbReference>
<dbReference type="GO" id="GO:0009360">
    <property type="term" value="C:DNA polymerase III complex"/>
    <property type="evidence" value="ECO:0007669"/>
    <property type="project" value="InterPro"/>
</dbReference>
<keyword evidence="15" id="KW-1185">Reference proteome</keyword>
<dbReference type="RefSeq" id="WP_151056600.1">
    <property type="nucleotide sequence ID" value="NZ_CP044222.1"/>
</dbReference>
<dbReference type="SUPFAM" id="SSF48019">
    <property type="entry name" value="post-AAA+ oligomerization domain-like"/>
    <property type="match status" value="1"/>
</dbReference>
<dbReference type="InterPro" id="IPR003593">
    <property type="entry name" value="AAA+_ATPase"/>
</dbReference>
<dbReference type="GO" id="GO:0046872">
    <property type="term" value="F:metal ion binding"/>
    <property type="evidence" value="ECO:0007669"/>
    <property type="project" value="UniProtKB-KW"/>
</dbReference>
<proteinExistence type="inferred from homology"/>
<dbReference type="FunFam" id="1.20.272.10:FF:000003">
    <property type="entry name" value="DNA polymerase III subunit gamma/tau"/>
    <property type="match status" value="1"/>
</dbReference>
<dbReference type="EMBL" id="CP044222">
    <property type="protein sequence ID" value="QEW07312.1"/>
    <property type="molecule type" value="Genomic_DNA"/>
</dbReference>
<keyword evidence="7" id="KW-0862">Zinc</keyword>
<feature type="region of interest" description="Disordered" evidence="12">
    <location>
        <begin position="368"/>
        <end position="443"/>
    </location>
</feature>